<reference evidence="3 4" key="1">
    <citation type="submission" date="2016-10" db="EMBL/GenBank/DDBJ databases">
        <authorList>
            <person name="de Groot N.N."/>
        </authorList>
    </citation>
    <scope>NUCLEOTIDE SEQUENCE [LARGE SCALE GENOMIC DNA]</scope>
    <source>
        <strain evidence="3 4">LMG 18387</strain>
    </source>
</reference>
<keyword evidence="1" id="KW-0472">Membrane</keyword>
<name>A0A1G8P002_9GAMM</name>
<organism evidence="3 4">
    <name type="scientific">Phytopseudomonas flavescens</name>
    <dbReference type="NCBI Taxonomy" id="29435"/>
    <lineage>
        <taxon>Bacteria</taxon>
        <taxon>Pseudomonadati</taxon>
        <taxon>Pseudomonadota</taxon>
        <taxon>Gammaproteobacteria</taxon>
        <taxon>Pseudomonadales</taxon>
        <taxon>Pseudomonadaceae</taxon>
        <taxon>Phytopseudomonas</taxon>
    </lineage>
</organism>
<dbReference type="EMBL" id="FNDG01000026">
    <property type="protein sequence ID" value="SDI85568.1"/>
    <property type="molecule type" value="Genomic_DNA"/>
</dbReference>
<feature type="transmembrane region" description="Helical" evidence="1">
    <location>
        <begin position="6"/>
        <end position="24"/>
    </location>
</feature>
<proteinExistence type="predicted"/>
<dbReference type="GO" id="GO:0016020">
    <property type="term" value="C:membrane"/>
    <property type="evidence" value="ECO:0007669"/>
    <property type="project" value="InterPro"/>
</dbReference>
<feature type="transmembrane region" description="Helical" evidence="1">
    <location>
        <begin position="112"/>
        <end position="133"/>
    </location>
</feature>
<dbReference type="RefSeq" id="WP_084308571.1">
    <property type="nucleotide sequence ID" value="NZ_FNDG01000026.1"/>
</dbReference>
<keyword evidence="1" id="KW-1133">Transmembrane helix</keyword>
<dbReference type="InterPro" id="IPR000045">
    <property type="entry name" value="Prepilin_IV_endopep_pep"/>
</dbReference>
<dbReference type="Gene3D" id="1.20.120.1220">
    <property type="match status" value="1"/>
</dbReference>
<dbReference type="Pfam" id="PF01478">
    <property type="entry name" value="Peptidase_A24"/>
    <property type="match status" value="1"/>
</dbReference>
<sequence>MHPDTFSLLVLLPALAFICASDLLYRRIHNLLILVLLALWLIMPVCAPFGFGPWGDLHSGELLERIARNLLGATLVMLVGYCLFCLGRVGAGDVKLMAVICLWMGQGNQMTFLIVTALAGGLLALALPVLAALEAALAQAWQRLGNTCPSLQIPTPTVLTNQRPVGIPYGLAIAAGAFYTLLGPLHY</sequence>
<protein>
    <submittedName>
        <fullName evidence="3">Prepilin peptidase CpaA</fullName>
    </submittedName>
</protein>
<feature type="transmembrane region" description="Helical" evidence="1">
    <location>
        <begin position="71"/>
        <end position="91"/>
    </location>
</feature>
<evidence type="ECO:0000259" key="2">
    <source>
        <dbReference type="Pfam" id="PF01478"/>
    </source>
</evidence>
<feature type="domain" description="Prepilin type IV endopeptidase peptidase" evidence="2">
    <location>
        <begin position="9"/>
        <end position="125"/>
    </location>
</feature>
<dbReference type="Proteomes" id="UP000198606">
    <property type="component" value="Unassembled WGS sequence"/>
</dbReference>
<evidence type="ECO:0000313" key="3">
    <source>
        <dbReference type="EMBL" id="SDI85568.1"/>
    </source>
</evidence>
<accession>A0A1G8P002</accession>
<evidence type="ECO:0000256" key="1">
    <source>
        <dbReference type="SAM" id="Phobius"/>
    </source>
</evidence>
<gene>
    <name evidence="3" type="ORF">SAMN05216588_12676</name>
</gene>
<keyword evidence="1" id="KW-0812">Transmembrane</keyword>
<feature type="transmembrane region" description="Helical" evidence="1">
    <location>
        <begin position="166"/>
        <end position="185"/>
    </location>
</feature>
<dbReference type="STRING" id="29435.SAMN05216588_12676"/>
<dbReference type="GO" id="GO:0004190">
    <property type="term" value="F:aspartic-type endopeptidase activity"/>
    <property type="evidence" value="ECO:0007669"/>
    <property type="project" value="InterPro"/>
</dbReference>
<dbReference type="AlphaFoldDB" id="A0A1G8P002"/>
<feature type="transmembrane region" description="Helical" evidence="1">
    <location>
        <begin position="31"/>
        <end position="51"/>
    </location>
</feature>
<evidence type="ECO:0000313" key="4">
    <source>
        <dbReference type="Proteomes" id="UP000198606"/>
    </source>
</evidence>